<keyword evidence="4" id="KW-0411">Iron-sulfur</keyword>
<dbReference type="InterPro" id="IPR026816">
    <property type="entry name" value="Flavodoxin_dom"/>
</dbReference>
<dbReference type="SUPFAM" id="SSF52218">
    <property type="entry name" value="Flavoproteins"/>
    <property type="match status" value="1"/>
</dbReference>
<keyword evidence="2" id="KW-0479">Metal-binding</keyword>
<evidence type="ECO:0000313" key="6">
    <source>
        <dbReference type="EMBL" id="MCZ3366080.1"/>
    </source>
</evidence>
<comment type="caution">
    <text evidence="7">The sequence shown here is derived from an EMBL/GenBank/DDBJ whole genome shotgun (WGS) entry which is preliminary data.</text>
</comment>
<gene>
    <name evidence="7" type="ORF">O3H35_03510</name>
    <name evidence="6" type="ORF">O3H54_09335</name>
</gene>
<dbReference type="EMBL" id="JAPVER010000020">
    <property type="protein sequence ID" value="MCZ3366080.1"/>
    <property type="molecule type" value="Genomic_DNA"/>
</dbReference>
<dbReference type="Gene3D" id="3.40.50.360">
    <property type="match status" value="1"/>
</dbReference>
<feature type="domain" description="4Fe-4S ferredoxin-type" evidence="5">
    <location>
        <begin position="182"/>
        <end position="211"/>
    </location>
</feature>
<dbReference type="InterPro" id="IPR029039">
    <property type="entry name" value="Flavoprotein-like_sf"/>
</dbReference>
<dbReference type="GO" id="GO:0016491">
    <property type="term" value="F:oxidoreductase activity"/>
    <property type="evidence" value="ECO:0007669"/>
    <property type="project" value="UniProtKB-ARBA"/>
</dbReference>
<dbReference type="NCBIfam" id="NF038196">
    <property type="entry name" value="ferrodoxin_EFR1"/>
    <property type="match status" value="1"/>
</dbReference>
<keyword evidence="1" id="KW-0004">4Fe-4S</keyword>
<dbReference type="Pfam" id="PF12724">
    <property type="entry name" value="Flavodoxin_5"/>
    <property type="match status" value="1"/>
</dbReference>
<dbReference type="PROSITE" id="PS51379">
    <property type="entry name" value="4FE4S_FER_2"/>
    <property type="match status" value="2"/>
</dbReference>
<dbReference type="GO" id="GO:0046872">
    <property type="term" value="F:metal ion binding"/>
    <property type="evidence" value="ECO:0007669"/>
    <property type="project" value="UniProtKB-KW"/>
</dbReference>
<dbReference type="EMBL" id="JAPVES010000025">
    <property type="protein sequence ID" value="MCZ3371692.1"/>
    <property type="molecule type" value="Genomic_DNA"/>
</dbReference>
<dbReference type="SUPFAM" id="SSF54862">
    <property type="entry name" value="4Fe-4S ferredoxins"/>
    <property type="match status" value="1"/>
</dbReference>
<dbReference type="Proteomes" id="UP001068021">
    <property type="component" value="Unassembled WGS sequence"/>
</dbReference>
<reference evidence="7" key="1">
    <citation type="submission" date="2022-12" db="EMBL/GenBank/DDBJ databases">
        <title>Reclassification of two methanogenic archaea species isolated from the Kolyma lowland permafrost.</title>
        <authorList>
            <person name="Trubitsyn V.E."/>
            <person name="Rivkina E.M."/>
            <person name="Shcherbakova V.A."/>
        </authorList>
    </citation>
    <scope>NUCLEOTIDE SEQUENCE</scope>
    <source>
        <strain evidence="6">M2</strain>
        <strain evidence="7">MK4</strain>
    </source>
</reference>
<keyword evidence="8" id="KW-1185">Reference proteome</keyword>
<evidence type="ECO:0000256" key="2">
    <source>
        <dbReference type="ARBA" id="ARBA00022723"/>
    </source>
</evidence>
<dbReference type="InterPro" id="IPR017896">
    <property type="entry name" value="4Fe4S_Fe-S-bd"/>
</dbReference>
<evidence type="ECO:0000313" key="7">
    <source>
        <dbReference type="EMBL" id="MCZ3371692.1"/>
    </source>
</evidence>
<feature type="domain" description="4Fe-4S ferredoxin-type" evidence="5">
    <location>
        <begin position="212"/>
        <end position="240"/>
    </location>
</feature>
<dbReference type="AlphaFoldDB" id="A0A9E4ZZ90"/>
<sequence>MIFYFSGTGNSLYVAQKLHEAGEGELVDMAGALNEKHFKYKVSDGEKVGIVFPVYFYGLPTIVAEFMDNLTIESNGSPFIYTVVTCGGSIGHADKMVADKLKQKNLQLNSAFSIKMPSNYVIMYDTPDKEKQDLTLREAEKQIEKIVGFLEVNKKGNFVSDRGYFALLSPVAYKLYGTYRKTKKFYATDACTRCGLCEEICPSGAIQLSSRKPEWVTEKCSHCSACINRCPTRAIQYGNATEKRGRYVNPNVDFSN</sequence>
<protein>
    <submittedName>
        <fullName evidence="7">EFR1 family ferrodoxin</fullName>
    </submittedName>
</protein>
<evidence type="ECO:0000313" key="8">
    <source>
        <dbReference type="Proteomes" id="UP001068021"/>
    </source>
</evidence>
<dbReference type="GO" id="GO:0051539">
    <property type="term" value="F:4 iron, 4 sulfur cluster binding"/>
    <property type="evidence" value="ECO:0007669"/>
    <property type="project" value="UniProtKB-KW"/>
</dbReference>
<evidence type="ECO:0000256" key="1">
    <source>
        <dbReference type="ARBA" id="ARBA00022485"/>
    </source>
</evidence>
<keyword evidence="3" id="KW-0408">Iron</keyword>
<evidence type="ECO:0000256" key="3">
    <source>
        <dbReference type="ARBA" id="ARBA00023004"/>
    </source>
</evidence>
<dbReference type="PANTHER" id="PTHR24960:SF79">
    <property type="entry name" value="PHOTOSYSTEM I IRON-SULFUR CENTER"/>
    <property type="match status" value="1"/>
</dbReference>
<evidence type="ECO:0000259" key="5">
    <source>
        <dbReference type="PROSITE" id="PS51379"/>
    </source>
</evidence>
<proteinExistence type="predicted"/>
<dbReference type="RefSeq" id="WP_048082086.1">
    <property type="nucleotide sequence ID" value="NZ_JAPVER010000020.1"/>
</dbReference>
<organism evidence="7">
    <name type="scientific">Methanobacterium veterum</name>
    <dbReference type="NCBI Taxonomy" id="408577"/>
    <lineage>
        <taxon>Archaea</taxon>
        <taxon>Methanobacteriati</taxon>
        <taxon>Methanobacteriota</taxon>
        <taxon>Methanomada group</taxon>
        <taxon>Methanobacteria</taxon>
        <taxon>Methanobacteriales</taxon>
        <taxon>Methanobacteriaceae</taxon>
        <taxon>Methanobacterium</taxon>
    </lineage>
</organism>
<dbReference type="Proteomes" id="UP001074446">
    <property type="component" value="Unassembled WGS sequence"/>
</dbReference>
<dbReference type="Gene3D" id="3.30.70.20">
    <property type="match status" value="1"/>
</dbReference>
<dbReference type="InterPro" id="IPR017900">
    <property type="entry name" value="4Fe4S_Fe_S_CS"/>
</dbReference>
<evidence type="ECO:0000256" key="4">
    <source>
        <dbReference type="ARBA" id="ARBA00023014"/>
    </source>
</evidence>
<name>A0A9E4ZZ90_9EURY</name>
<dbReference type="Pfam" id="PF13187">
    <property type="entry name" value="Fer4_9"/>
    <property type="match status" value="1"/>
</dbReference>
<dbReference type="InterPro" id="IPR047964">
    <property type="entry name" value="EFR1-like"/>
</dbReference>
<dbReference type="PANTHER" id="PTHR24960">
    <property type="entry name" value="PHOTOSYSTEM I IRON-SULFUR CENTER-RELATED"/>
    <property type="match status" value="1"/>
</dbReference>
<accession>A0A9E4ZZ90</accession>
<dbReference type="PROSITE" id="PS00198">
    <property type="entry name" value="4FE4S_FER_1"/>
    <property type="match status" value="2"/>
</dbReference>
<dbReference type="InterPro" id="IPR050157">
    <property type="entry name" value="PSI_iron-sulfur_center"/>
</dbReference>